<accession>A0ABV9BF22</accession>
<dbReference type="Proteomes" id="UP001595990">
    <property type="component" value="Unassembled WGS sequence"/>
</dbReference>
<sequence length="116" mass="12780">MTTPDAPPSPSYYVETMLRSSIEGDRLVAEYIGNDPLRHAETHVAVNGFVAAMAMDFLRRHAPASADALAEFLDHVFTLGNLTGPSHRIAKAMDYDPDLWIAQLEERLAKRRAAAS</sequence>
<name>A0ABV9BF22_9ACTN</name>
<comment type="caution">
    <text evidence="1">The sequence shown here is derived from an EMBL/GenBank/DDBJ whole genome shotgun (WGS) entry which is preliminary data.</text>
</comment>
<keyword evidence="2" id="KW-1185">Reference proteome</keyword>
<proteinExistence type="predicted"/>
<dbReference type="RefSeq" id="WP_417922497.1">
    <property type="nucleotide sequence ID" value="NZ_JBHSFS010000002.1"/>
</dbReference>
<dbReference type="EMBL" id="JBHSFS010000002">
    <property type="protein sequence ID" value="MFC4512592.1"/>
    <property type="molecule type" value="Genomic_DNA"/>
</dbReference>
<organism evidence="1 2">
    <name type="scientific">Streptomyces ehimensis</name>
    <dbReference type="NCBI Taxonomy" id="68195"/>
    <lineage>
        <taxon>Bacteria</taxon>
        <taxon>Bacillati</taxon>
        <taxon>Actinomycetota</taxon>
        <taxon>Actinomycetes</taxon>
        <taxon>Kitasatosporales</taxon>
        <taxon>Streptomycetaceae</taxon>
        <taxon>Streptomyces</taxon>
    </lineage>
</organism>
<evidence type="ECO:0000313" key="1">
    <source>
        <dbReference type="EMBL" id="MFC4512592.1"/>
    </source>
</evidence>
<gene>
    <name evidence="1" type="ORF">ACFPEN_06555</name>
</gene>
<protein>
    <submittedName>
        <fullName evidence="1">Uncharacterized protein</fullName>
    </submittedName>
</protein>
<evidence type="ECO:0000313" key="2">
    <source>
        <dbReference type="Proteomes" id="UP001595990"/>
    </source>
</evidence>
<reference evidence="2" key="1">
    <citation type="journal article" date="2019" name="Int. J. Syst. Evol. Microbiol.">
        <title>The Global Catalogue of Microorganisms (GCM) 10K type strain sequencing project: providing services to taxonomists for standard genome sequencing and annotation.</title>
        <authorList>
            <consortium name="The Broad Institute Genomics Platform"/>
            <consortium name="The Broad Institute Genome Sequencing Center for Infectious Disease"/>
            <person name="Wu L."/>
            <person name="Ma J."/>
        </authorList>
    </citation>
    <scope>NUCLEOTIDE SEQUENCE [LARGE SCALE GENOMIC DNA]</scope>
    <source>
        <strain evidence="2">CECT 8064</strain>
    </source>
</reference>